<accession>A0A1M7L8G8</accession>
<dbReference type="Proteomes" id="UP000184420">
    <property type="component" value="Unassembled WGS sequence"/>
</dbReference>
<reference evidence="2 3" key="1">
    <citation type="submission" date="2016-11" db="EMBL/GenBank/DDBJ databases">
        <authorList>
            <person name="Jaros S."/>
            <person name="Januszkiewicz K."/>
            <person name="Wedrychowicz H."/>
        </authorList>
    </citation>
    <scope>NUCLEOTIDE SEQUENCE [LARGE SCALE GENOMIC DNA]</scope>
    <source>
        <strain evidence="2 3">DSM 27406</strain>
    </source>
</reference>
<feature type="transmembrane region" description="Helical" evidence="1">
    <location>
        <begin position="50"/>
        <end position="70"/>
    </location>
</feature>
<keyword evidence="3" id="KW-1185">Reference proteome</keyword>
<keyword evidence="1" id="KW-0812">Transmembrane</keyword>
<gene>
    <name evidence="2" type="ORF">SAMN05444266_110194</name>
</gene>
<dbReference type="RefSeq" id="WP_073086412.1">
    <property type="nucleotide sequence ID" value="NZ_FRBL01000010.1"/>
</dbReference>
<sequence>MDKNIELITTNDEWVLKKKLQIFQFVIMVLFLFTGCLFCLTSGFTEFHQSAIIIFTVGLLIFLSFKVVNLKKYRNKHLRKTEPGKFIIENREYVLDYTKDYICISEIRRRYSTHYDLDLVIKKERFSIASGASRKTSQALAASLNEFCELRVRMLNDTIIPYLKNEI</sequence>
<dbReference type="EMBL" id="FRBL01000010">
    <property type="protein sequence ID" value="SHM74304.1"/>
    <property type="molecule type" value="Genomic_DNA"/>
</dbReference>
<protein>
    <submittedName>
        <fullName evidence="2">Uncharacterized protein</fullName>
    </submittedName>
</protein>
<organism evidence="2 3">
    <name type="scientific">Chitinophaga jiangningensis</name>
    <dbReference type="NCBI Taxonomy" id="1419482"/>
    <lineage>
        <taxon>Bacteria</taxon>
        <taxon>Pseudomonadati</taxon>
        <taxon>Bacteroidota</taxon>
        <taxon>Chitinophagia</taxon>
        <taxon>Chitinophagales</taxon>
        <taxon>Chitinophagaceae</taxon>
        <taxon>Chitinophaga</taxon>
    </lineage>
</organism>
<evidence type="ECO:0000313" key="2">
    <source>
        <dbReference type="EMBL" id="SHM74304.1"/>
    </source>
</evidence>
<feature type="transmembrane region" description="Helical" evidence="1">
    <location>
        <begin position="22"/>
        <end position="44"/>
    </location>
</feature>
<dbReference type="AlphaFoldDB" id="A0A1M7L8G8"/>
<evidence type="ECO:0000313" key="3">
    <source>
        <dbReference type="Proteomes" id="UP000184420"/>
    </source>
</evidence>
<dbReference type="STRING" id="1419482.SAMN05444266_110194"/>
<keyword evidence="1" id="KW-0472">Membrane</keyword>
<name>A0A1M7L8G8_9BACT</name>
<keyword evidence="1" id="KW-1133">Transmembrane helix</keyword>
<proteinExistence type="predicted"/>
<evidence type="ECO:0000256" key="1">
    <source>
        <dbReference type="SAM" id="Phobius"/>
    </source>
</evidence>